<dbReference type="CDD" id="cd17535">
    <property type="entry name" value="REC_NarL-like"/>
    <property type="match status" value="1"/>
</dbReference>
<protein>
    <submittedName>
        <fullName evidence="3">DUF3685 domain-containing protein</fullName>
    </submittedName>
</protein>
<evidence type="ECO:0000313" key="3">
    <source>
        <dbReference type="EMBL" id="MBW4560011.1"/>
    </source>
</evidence>
<evidence type="ECO:0000256" key="1">
    <source>
        <dbReference type="PROSITE-ProRule" id="PRU00169"/>
    </source>
</evidence>
<organism evidence="3 4">
    <name type="scientific">Mojavia pulchra JT2-VF2</name>
    <dbReference type="NCBI Taxonomy" id="287848"/>
    <lineage>
        <taxon>Bacteria</taxon>
        <taxon>Bacillati</taxon>
        <taxon>Cyanobacteriota</taxon>
        <taxon>Cyanophyceae</taxon>
        <taxon>Nostocales</taxon>
        <taxon>Nostocaceae</taxon>
    </lineage>
</organism>
<evidence type="ECO:0000313" key="4">
    <source>
        <dbReference type="Proteomes" id="UP000715781"/>
    </source>
</evidence>
<dbReference type="InterPro" id="IPR016837">
    <property type="entry name" value="Uncharacterised_Ycf55_cyanobac"/>
</dbReference>
<dbReference type="AlphaFoldDB" id="A0A951UEH3"/>
<dbReference type="PANTHER" id="PTHR45566">
    <property type="entry name" value="HTH-TYPE TRANSCRIPTIONAL REGULATOR YHJB-RELATED"/>
    <property type="match status" value="1"/>
</dbReference>
<dbReference type="InterPro" id="IPR022552">
    <property type="entry name" value="UPF_Ycf55"/>
</dbReference>
<name>A0A951UEH3_9NOST</name>
<dbReference type="PANTHER" id="PTHR45566:SF1">
    <property type="entry name" value="HTH-TYPE TRANSCRIPTIONAL REGULATOR YHJB-RELATED"/>
    <property type="match status" value="1"/>
</dbReference>
<reference evidence="3" key="1">
    <citation type="submission" date="2021-05" db="EMBL/GenBank/DDBJ databases">
        <authorList>
            <person name="Pietrasiak N."/>
            <person name="Ward R."/>
            <person name="Stajich J.E."/>
            <person name="Kurbessoian T."/>
        </authorList>
    </citation>
    <scope>NUCLEOTIDE SEQUENCE</scope>
    <source>
        <strain evidence="3">JT2-VF2</strain>
    </source>
</reference>
<evidence type="ECO:0000259" key="2">
    <source>
        <dbReference type="PROSITE" id="PS50110"/>
    </source>
</evidence>
<dbReference type="PIRSF" id="PIRSF026434">
    <property type="entry name" value="RR_ycf55_prd"/>
    <property type="match status" value="1"/>
</dbReference>
<dbReference type="Proteomes" id="UP000715781">
    <property type="component" value="Unassembled WGS sequence"/>
</dbReference>
<dbReference type="EMBL" id="JAHHHN010000001">
    <property type="protein sequence ID" value="MBW4560011.1"/>
    <property type="molecule type" value="Genomic_DNA"/>
</dbReference>
<dbReference type="SUPFAM" id="SSF52172">
    <property type="entry name" value="CheY-like"/>
    <property type="match status" value="1"/>
</dbReference>
<dbReference type="PROSITE" id="PS50110">
    <property type="entry name" value="RESPONSE_REGULATORY"/>
    <property type="match status" value="1"/>
</dbReference>
<sequence>MSDRPLKLLLIDQDPIFRLGLRVALEKFPHLQVVSDVETDTAALQVLAELAKQDPNQVDLVILELGNSRSTDLQQQGLQLCGQLKAQYPHLPILLLSSITNPGLLLAARSAGVDGYCPKGTAVSELVAAIDEVAKGGSLWFEQSRENEEIETREAGEQRRLNTYDLKLAFAKLRNNWRLSGIAYIESTLASVTAQLQVPGLPLIDQAVLAGQRRELLAARWLLNKLLASSQERRQEKQRQFAISTRRSPGISSTSIAIRTSNSQQVQKSSPLLSPRALQSALFASCITKLQFPLQNVTDVPLEIDILRPDKKRELLYLILQKLAQMLDELRASRIQPSQLYEFKNTILHDLWQVAVTDFFGKFSRLQVGDRSLETVPFLLQNSQVVQAGILNQTPLVMELFSYLLFQRDLQVENTSYPAGSTEAQSQALMILENLLIQVANGVVQPLLNSLADLEVIKQNFYDRKLISTREIERFRNNLTWKYRLYNYINKPTAIFESRYELFVFAPRGIAKTSVYAPRGQELTKLSGVPLAVTLLLEFQDAIAPRIKSLLAVFGSGIVFILTQVIGRGLGLIGRGILQGIGSVSLTEKTFRRNSNKGQGTEDRG</sequence>
<reference evidence="3" key="2">
    <citation type="journal article" date="2022" name="Microbiol. Resour. Announc.">
        <title>Metagenome Sequencing to Explore Phylogenomics of Terrestrial Cyanobacteria.</title>
        <authorList>
            <person name="Ward R.D."/>
            <person name="Stajich J.E."/>
            <person name="Johansen J.R."/>
            <person name="Huntemann M."/>
            <person name="Clum A."/>
            <person name="Foster B."/>
            <person name="Foster B."/>
            <person name="Roux S."/>
            <person name="Palaniappan K."/>
            <person name="Varghese N."/>
            <person name="Mukherjee S."/>
            <person name="Reddy T.B.K."/>
            <person name="Daum C."/>
            <person name="Copeland A."/>
            <person name="Chen I.A."/>
            <person name="Ivanova N.N."/>
            <person name="Kyrpides N.C."/>
            <person name="Shapiro N."/>
            <person name="Eloe-Fadrosh E.A."/>
            <person name="Pietrasiak N."/>
        </authorList>
    </citation>
    <scope>NUCLEOTIDE SEQUENCE</scope>
    <source>
        <strain evidence="3">JT2-VF2</strain>
    </source>
</reference>
<comment type="caution">
    <text evidence="1">Lacks conserved residue(s) required for the propagation of feature annotation.</text>
</comment>
<gene>
    <name evidence="3" type="ORF">KME32_02450</name>
</gene>
<feature type="domain" description="Response regulatory" evidence="2">
    <location>
        <begin position="7"/>
        <end position="134"/>
    </location>
</feature>
<dbReference type="Pfam" id="PF12452">
    <property type="entry name" value="DUF3685"/>
    <property type="match status" value="1"/>
</dbReference>
<dbReference type="Pfam" id="PF00072">
    <property type="entry name" value="Response_reg"/>
    <property type="match status" value="1"/>
</dbReference>
<comment type="caution">
    <text evidence="3">The sequence shown here is derived from an EMBL/GenBank/DDBJ whole genome shotgun (WGS) entry which is preliminary data.</text>
</comment>
<dbReference type="InterPro" id="IPR011006">
    <property type="entry name" value="CheY-like_superfamily"/>
</dbReference>
<dbReference type="InterPro" id="IPR051015">
    <property type="entry name" value="EvgA-like"/>
</dbReference>
<dbReference type="InterPro" id="IPR058245">
    <property type="entry name" value="NreC/VraR/RcsB-like_REC"/>
</dbReference>
<dbReference type="SMART" id="SM00448">
    <property type="entry name" value="REC"/>
    <property type="match status" value="1"/>
</dbReference>
<dbReference type="InterPro" id="IPR001789">
    <property type="entry name" value="Sig_transdc_resp-reg_receiver"/>
</dbReference>
<dbReference type="Gene3D" id="3.40.50.2300">
    <property type="match status" value="1"/>
</dbReference>
<proteinExistence type="predicted"/>
<accession>A0A951UEH3</accession>
<dbReference type="GO" id="GO:0000160">
    <property type="term" value="P:phosphorelay signal transduction system"/>
    <property type="evidence" value="ECO:0007669"/>
    <property type="project" value="InterPro"/>
</dbReference>